<keyword evidence="2 5" id="KW-0812">Transmembrane</keyword>
<sequence length="237" mass="24450">MSETLEWMRTSPVALVALTLLAYRIGCEARDRSGGHALAQPVLVAIVLIGVVLWAADIDYSTYRPGTELIAFWLGPATVALAIPLHRQFARLRGVLLPMLVAVPVGAATSILTAYALVRLLGGDDLLATTMAPKAATTPVSIALSEVAGGIPPLTAVLAIAVGILGAVIGPVVLTIARIRDPRARGLALGATSHGIGTSRALAESEEEGAFAGLSMGLTALATSLLLPVLLVMLRQL</sequence>
<organism evidence="6 7">
    <name type="scientific">Nocardioides piscis</name>
    <dbReference type="NCBI Taxonomy" id="2714938"/>
    <lineage>
        <taxon>Bacteria</taxon>
        <taxon>Bacillati</taxon>
        <taxon>Actinomycetota</taxon>
        <taxon>Actinomycetes</taxon>
        <taxon>Propionibacteriales</taxon>
        <taxon>Nocardioidaceae</taxon>
        <taxon>Nocardioides</taxon>
    </lineage>
</organism>
<dbReference type="Proteomes" id="UP000502035">
    <property type="component" value="Chromosome"/>
</dbReference>
<evidence type="ECO:0000256" key="1">
    <source>
        <dbReference type="ARBA" id="ARBA00004141"/>
    </source>
</evidence>
<dbReference type="KEGG" id="npi:G7071_02370"/>
<evidence type="ECO:0000313" key="7">
    <source>
        <dbReference type="Proteomes" id="UP000502035"/>
    </source>
</evidence>
<dbReference type="AlphaFoldDB" id="A0A6G7YCD2"/>
<dbReference type="RefSeq" id="WP_166314430.1">
    <property type="nucleotide sequence ID" value="NZ_CP049866.1"/>
</dbReference>
<evidence type="ECO:0000256" key="4">
    <source>
        <dbReference type="ARBA" id="ARBA00023136"/>
    </source>
</evidence>
<accession>A0A6G7YCD2</accession>
<evidence type="ECO:0000313" key="6">
    <source>
        <dbReference type="EMBL" id="QIK74455.1"/>
    </source>
</evidence>
<feature type="transmembrane region" description="Helical" evidence="5">
    <location>
        <begin position="62"/>
        <end position="83"/>
    </location>
</feature>
<evidence type="ECO:0000256" key="2">
    <source>
        <dbReference type="ARBA" id="ARBA00022692"/>
    </source>
</evidence>
<keyword evidence="3 5" id="KW-1133">Transmembrane helix</keyword>
<feature type="transmembrane region" description="Helical" evidence="5">
    <location>
        <begin position="95"/>
        <end position="118"/>
    </location>
</feature>
<evidence type="ECO:0000256" key="5">
    <source>
        <dbReference type="SAM" id="Phobius"/>
    </source>
</evidence>
<proteinExistence type="predicted"/>
<dbReference type="PANTHER" id="PTHR30249">
    <property type="entry name" value="PUTATIVE SEROTONIN TRANSPORTER"/>
    <property type="match status" value="1"/>
</dbReference>
<feature type="transmembrane region" description="Helical" evidence="5">
    <location>
        <begin position="209"/>
        <end position="234"/>
    </location>
</feature>
<evidence type="ECO:0000256" key="3">
    <source>
        <dbReference type="ARBA" id="ARBA00022989"/>
    </source>
</evidence>
<feature type="transmembrane region" description="Helical" evidence="5">
    <location>
        <begin position="154"/>
        <end position="174"/>
    </location>
</feature>
<dbReference type="EMBL" id="CP049866">
    <property type="protein sequence ID" value="QIK74455.1"/>
    <property type="molecule type" value="Genomic_DNA"/>
</dbReference>
<comment type="subcellular location">
    <subcellularLocation>
        <location evidence="1">Membrane</location>
        <topology evidence="1">Multi-pass membrane protein</topology>
    </subcellularLocation>
</comment>
<keyword evidence="7" id="KW-1185">Reference proteome</keyword>
<dbReference type="GO" id="GO:0016020">
    <property type="term" value="C:membrane"/>
    <property type="evidence" value="ECO:0007669"/>
    <property type="project" value="UniProtKB-SubCell"/>
</dbReference>
<feature type="transmembrane region" description="Helical" evidence="5">
    <location>
        <begin position="37"/>
        <end position="56"/>
    </location>
</feature>
<dbReference type="PANTHER" id="PTHR30249:SF0">
    <property type="entry name" value="PLASTIDAL GLYCOLATE_GLYCERATE TRANSLOCATOR 1, CHLOROPLASTIC"/>
    <property type="match status" value="1"/>
</dbReference>
<dbReference type="Pfam" id="PF04172">
    <property type="entry name" value="LrgB"/>
    <property type="match status" value="1"/>
</dbReference>
<name>A0A6G7YCD2_9ACTN</name>
<protein>
    <submittedName>
        <fullName evidence="6">LrgB family protein</fullName>
    </submittedName>
</protein>
<reference evidence="6 7" key="1">
    <citation type="submission" date="2020-03" db="EMBL/GenBank/DDBJ databases">
        <title>Nocardioides sp. nov., isolated from fish.</title>
        <authorList>
            <person name="Hyun D.-W."/>
            <person name="Bae J.-W."/>
        </authorList>
    </citation>
    <scope>NUCLEOTIDE SEQUENCE [LARGE SCALE GENOMIC DNA]</scope>
    <source>
        <strain evidence="6 7">HDW12A</strain>
    </source>
</reference>
<dbReference type="InterPro" id="IPR007300">
    <property type="entry name" value="CidB/LrgB"/>
</dbReference>
<gene>
    <name evidence="6" type="ORF">G7071_02370</name>
</gene>
<keyword evidence="4 5" id="KW-0472">Membrane</keyword>
<feature type="transmembrane region" description="Helical" evidence="5">
    <location>
        <begin position="6"/>
        <end position="25"/>
    </location>
</feature>